<dbReference type="InterPro" id="IPR019079">
    <property type="entry name" value="Capsule_synth_CapA"/>
</dbReference>
<dbReference type="EMBL" id="RQHV01000049">
    <property type="protein sequence ID" value="TGN10019.1"/>
    <property type="molecule type" value="Genomic_DNA"/>
</dbReference>
<dbReference type="PANTHER" id="PTHR33393">
    <property type="entry name" value="POLYGLUTAMINE SYNTHESIS ACCESSORY PROTEIN RV0574C-RELATED"/>
    <property type="match status" value="1"/>
</dbReference>
<keyword evidence="5" id="KW-1185">Reference proteome</keyword>
<sequence length="386" mass="43082">MKIYFLLFLYLFCIFTSALSSEEGPEQTESAEPGVTAPIQDYYRFKTETGQGFRFTDSTKLWFGGDVMFNWGVRDSIRTADPTFAFRSFVGLLASMDYRVLNLETPILRKQPGADKLKSYVFYGTGEDLSILKELQIDGVTLGNNHTMDFGEPGLKDTLSLLAENKIASAGAGNDESLAMVPLLYKSIDSEFRIFSFSDTGETRLFANARNPGAAYFRVGVAERLARKTKPNQVNILAVHWGVEYNPEPTETQRKAAKYLIGAGYQAIIGHHPHIPQGIEVFPKGAVIYSLGNFFFGSKNQYLKHNISAVLHFQKGILTVVEVIPIFGRHQSMSGDHFFSPLGPREAEEFLKEYAFLCKNLGTELVISGGRGYVFLDKELKAKLNP</sequence>
<protein>
    <submittedName>
        <fullName evidence="4">CapA family protein</fullName>
    </submittedName>
</protein>
<name>A0A4R9LMU6_9LEPT</name>
<dbReference type="Pfam" id="PF09587">
    <property type="entry name" value="PGA_cap"/>
    <property type="match status" value="1"/>
</dbReference>
<feature type="signal peptide" evidence="2">
    <location>
        <begin position="1"/>
        <end position="20"/>
    </location>
</feature>
<dbReference type="SUPFAM" id="SSF56300">
    <property type="entry name" value="Metallo-dependent phosphatases"/>
    <property type="match status" value="1"/>
</dbReference>
<dbReference type="Proteomes" id="UP000298264">
    <property type="component" value="Unassembled WGS sequence"/>
</dbReference>
<gene>
    <name evidence="4" type="ORF">EHS11_10670</name>
</gene>
<dbReference type="InterPro" id="IPR029052">
    <property type="entry name" value="Metallo-depent_PP-like"/>
</dbReference>
<feature type="chain" id="PRO_5020378334" evidence="2">
    <location>
        <begin position="21"/>
        <end position="386"/>
    </location>
</feature>
<dbReference type="OrthoDB" id="9810906at2"/>
<comment type="caution">
    <text evidence="4">The sequence shown here is derived from an EMBL/GenBank/DDBJ whole genome shotgun (WGS) entry which is preliminary data.</text>
</comment>
<accession>A0A4R9LMU6</accession>
<dbReference type="PANTHER" id="PTHR33393:SF13">
    <property type="entry name" value="PGA BIOSYNTHESIS PROTEIN CAPA"/>
    <property type="match status" value="1"/>
</dbReference>
<dbReference type="Gene3D" id="3.60.21.10">
    <property type="match status" value="1"/>
</dbReference>
<dbReference type="InterPro" id="IPR052169">
    <property type="entry name" value="CW_Biosynth-Accessory"/>
</dbReference>
<reference evidence="4" key="1">
    <citation type="journal article" date="2019" name="PLoS Negl. Trop. Dis.">
        <title>Revisiting the worldwide diversity of Leptospira species in the environment.</title>
        <authorList>
            <person name="Vincent A.T."/>
            <person name="Schiettekatte O."/>
            <person name="Bourhy P."/>
            <person name="Veyrier F.J."/>
            <person name="Picardeau M."/>
        </authorList>
    </citation>
    <scope>NUCLEOTIDE SEQUENCE [LARGE SCALE GENOMIC DNA]</scope>
    <source>
        <strain evidence="4">201400974</strain>
    </source>
</reference>
<dbReference type="CDD" id="cd07381">
    <property type="entry name" value="MPP_CapA"/>
    <property type="match status" value="1"/>
</dbReference>
<proteinExistence type="inferred from homology"/>
<evidence type="ECO:0000256" key="1">
    <source>
        <dbReference type="ARBA" id="ARBA00005662"/>
    </source>
</evidence>
<evidence type="ECO:0000313" key="5">
    <source>
        <dbReference type="Proteomes" id="UP000298264"/>
    </source>
</evidence>
<evidence type="ECO:0000313" key="4">
    <source>
        <dbReference type="EMBL" id="TGN10019.1"/>
    </source>
</evidence>
<keyword evidence="2" id="KW-0732">Signal</keyword>
<feature type="domain" description="Capsule synthesis protein CapA" evidence="3">
    <location>
        <begin position="60"/>
        <end position="298"/>
    </location>
</feature>
<comment type="similarity">
    <text evidence="1">Belongs to the CapA family.</text>
</comment>
<evidence type="ECO:0000256" key="2">
    <source>
        <dbReference type="SAM" id="SignalP"/>
    </source>
</evidence>
<organism evidence="4 5">
    <name type="scientific">Leptospira ilyithenensis</name>
    <dbReference type="NCBI Taxonomy" id="2484901"/>
    <lineage>
        <taxon>Bacteria</taxon>
        <taxon>Pseudomonadati</taxon>
        <taxon>Spirochaetota</taxon>
        <taxon>Spirochaetia</taxon>
        <taxon>Leptospirales</taxon>
        <taxon>Leptospiraceae</taxon>
        <taxon>Leptospira</taxon>
    </lineage>
</organism>
<dbReference type="RefSeq" id="WP_135764398.1">
    <property type="nucleotide sequence ID" value="NZ_RQHV01000049.1"/>
</dbReference>
<evidence type="ECO:0000259" key="3">
    <source>
        <dbReference type="SMART" id="SM00854"/>
    </source>
</evidence>
<dbReference type="SMART" id="SM00854">
    <property type="entry name" value="PGA_cap"/>
    <property type="match status" value="1"/>
</dbReference>
<dbReference type="AlphaFoldDB" id="A0A4R9LMU6"/>